<reference evidence="1 2" key="1">
    <citation type="journal article" date="2024" name="G3 (Bethesda)">
        <title>Genome assembly of Hibiscus sabdariffa L. provides insights into metabolisms of medicinal natural products.</title>
        <authorList>
            <person name="Kim T."/>
        </authorList>
    </citation>
    <scope>NUCLEOTIDE SEQUENCE [LARGE SCALE GENOMIC DNA]</scope>
    <source>
        <strain evidence="1">TK-2024</strain>
        <tissue evidence="1">Old leaves</tissue>
    </source>
</reference>
<keyword evidence="2" id="KW-1185">Reference proteome</keyword>
<protein>
    <submittedName>
        <fullName evidence="1">Uncharacterized protein</fullName>
    </submittedName>
</protein>
<organism evidence="1 2">
    <name type="scientific">Hibiscus sabdariffa</name>
    <name type="common">roselle</name>
    <dbReference type="NCBI Taxonomy" id="183260"/>
    <lineage>
        <taxon>Eukaryota</taxon>
        <taxon>Viridiplantae</taxon>
        <taxon>Streptophyta</taxon>
        <taxon>Embryophyta</taxon>
        <taxon>Tracheophyta</taxon>
        <taxon>Spermatophyta</taxon>
        <taxon>Magnoliopsida</taxon>
        <taxon>eudicotyledons</taxon>
        <taxon>Gunneridae</taxon>
        <taxon>Pentapetalae</taxon>
        <taxon>rosids</taxon>
        <taxon>malvids</taxon>
        <taxon>Malvales</taxon>
        <taxon>Malvaceae</taxon>
        <taxon>Malvoideae</taxon>
        <taxon>Hibiscus</taxon>
    </lineage>
</organism>
<evidence type="ECO:0000313" key="2">
    <source>
        <dbReference type="Proteomes" id="UP001396334"/>
    </source>
</evidence>
<dbReference type="EMBL" id="JBBPBN010000001">
    <property type="protein sequence ID" value="KAK9045639.1"/>
    <property type="molecule type" value="Genomic_DNA"/>
</dbReference>
<proteinExistence type="predicted"/>
<accession>A0ABR2U7S0</accession>
<evidence type="ECO:0000313" key="1">
    <source>
        <dbReference type="EMBL" id="KAK9045639.1"/>
    </source>
</evidence>
<comment type="caution">
    <text evidence="1">The sequence shown here is derived from an EMBL/GenBank/DDBJ whole genome shotgun (WGS) entry which is preliminary data.</text>
</comment>
<dbReference type="Proteomes" id="UP001396334">
    <property type="component" value="Unassembled WGS sequence"/>
</dbReference>
<gene>
    <name evidence="1" type="ORF">V6N11_051548</name>
</gene>
<sequence>MRIQTRNEALGFIQVQDIKFQNKRLFKNATRELLVKELTPKQQVWVQGIGIGPQHHHIPQAQRGLLHANPICGRPLLSSLKKDSHAFLARGVYSWVFE</sequence>
<name>A0ABR2U7S0_9ROSI</name>